<evidence type="ECO:0000256" key="2">
    <source>
        <dbReference type="ARBA" id="ARBA00022679"/>
    </source>
</evidence>
<evidence type="ECO:0000259" key="8">
    <source>
        <dbReference type="PROSITE" id="PS50046"/>
    </source>
</evidence>
<feature type="region of interest" description="Disordered" evidence="7">
    <location>
        <begin position="1"/>
        <end position="24"/>
    </location>
</feature>
<dbReference type="GO" id="GO:0000160">
    <property type="term" value="P:phosphorelay signal transduction system"/>
    <property type="evidence" value="ECO:0007669"/>
    <property type="project" value="UniProtKB-KW"/>
</dbReference>
<feature type="compositionally biased region" description="Basic and acidic residues" evidence="7">
    <location>
        <begin position="11"/>
        <end position="23"/>
    </location>
</feature>
<keyword evidence="2" id="KW-0808">Transferase</keyword>
<dbReference type="SUPFAM" id="SSF55874">
    <property type="entry name" value="ATPase domain of HSP90 chaperone/DNA topoisomerase II/histidine kinase"/>
    <property type="match status" value="1"/>
</dbReference>
<dbReference type="Pfam" id="PF02518">
    <property type="entry name" value="HATPase_c"/>
    <property type="match status" value="1"/>
</dbReference>
<dbReference type="InterPro" id="IPR003594">
    <property type="entry name" value="HATPase_dom"/>
</dbReference>
<evidence type="ECO:0000256" key="6">
    <source>
        <dbReference type="ARBA" id="ARBA00023012"/>
    </source>
</evidence>
<keyword evidence="4" id="KW-0418">Kinase</keyword>
<feature type="domain" description="Phytochrome chromophore attachment site" evidence="8">
    <location>
        <begin position="326"/>
        <end position="432"/>
    </location>
</feature>
<dbReference type="GO" id="GO:0006355">
    <property type="term" value="P:regulation of DNA-templated transcription"/>
    <property type="evidence" value="ECO:0007669"/>
    <property type="project" value="InterPro"/>
</dbReference>
<dbReference type="PANTHER" id="PTHR43065">
    <property type="entry name" value="SENSOR HISTIDINE KINASE"/>
    <property type="match status" value="1"/>
</dbReference>
<protein>
    <recommendedName>
        <fullName evidence="8">Phytochrome chromophore attachment site domain-containing protein</fullName>
    </recommendedName>
</protein>
<keyword evidence="1" id="KW-0597">Phosphoprotein</keyword>
<dbReference type="EMBL" id="JAAMPI010000910">
    <property type="protein sequence ID" value="KAF4627794.1"/>
    <property type="molecule type" value="Genomic_DNA"/>
</dbReference>
<evidence type="ECO:0000256" key="7">
    <source>
        <dbReference type="SAM" id="MobiDB-lite"/>
    </source>
</evidence>
<evidence type="ECO:0000256" key="4">
    <source>
        <dbReference type="ARBA" id="ARBA00022777"/>
    </source>
</evidence>
<dbReference type="Gene3D" id="3.30.420.10">
    <property type="entry name" value="Ribonuclease H-like superfamily/Ribonuclease H"/>
    <property type="match status" value="1"/>
</dbReference>
<keyword evidence="10" id="KW-1185">Reference proteome</keyword>
<evidence type="ECO:0000256" key="5">
    <source>
        <dbReference type="ARBA" id="ARBA00022840"/>
    </source>
</evidence>
<keyword evidence="5" id="KW-0067">ATP-binding</keyword>
<sequence>MRGTHNLIRNGRADESDRLENSQHKYGKQPAWMFYDTIIDGRKGPARFWEKWEGTIDSTKYDAFILSCIQTFFEEHDDGHYIFILDSGPLLGARYNPSSISFAQLRVIIIEAWNAVPEDYIVTLYDSWWNRCQAVIDAHGGPTKVFTGGIADKERPPRRRCEDEPIHIPGTIQSFDSLLGLKYNDRGDLQVRIASENTHKILGYGPETRLDIFQMTLTFPFEPEIRLWCAIHLAPSPENLAICKFEEFSDTFFLKDIRAAKSLPISPAPMMGFEVLPEDLEKSTTGASKPLPVLQIACQRQNKEFSSLDIFDALSQAQNQIANCKSIQIIYEAAVGIISELTGFHRAMFYQFDSQNNGCFPASDIPKQARALYIINRIRLLYDRGAKTARLVWRDKKDFKQPLDLTHAYLRATSPVHLKYLGNMDPVTDMGILESEYHFQFEKFVVPFFHSSHPPQIGWILQLLATGSKQGDYATFNIQKFLMMQRMEARRLPMAGPSTQNPTGIVSSSSADSPKLLDADFGLLSIDDKARAIGKLNPYQETVAIVSYLQSYRFTNIRCSQNIKADFPGLSYPPGLALGGLLLIPLNGGDENEFLTFFRKAKNPNDMKSVAEDNTLEPRTSFRQWVETVGGTRRRIRDVLIHLIDEAFNLKLLALRVLQALQKEAKRKSLDLIISTDDKLPAKIKGNGDCFKQVIVYFTSNAFKQSTNVKLDINVVKSKEGSLVVEVQVQDNGSGMTDEELNACRPPSPTMMLTDTVFRTHSTNSSKLKMTIIGHSQNKNPFRNLKGQIQVKIELGKGTIFIVERPFEHALAPDTAKPRKLRDILPSLSTSGGIASPSFSPFVNPPKQTPNETKVRLEPA</sequence>
<dbReference type="Gene3D" id="3.30.450.270">
    <property type="match status" value="1"/>
</dbReference>
<dbReference type="PANTHER" id="PTHR43065:SF10">
    <property type="entry name" value="PEROXIDE STRESS-ACTIVATED HISTIDINE KINASE MAK3"/>
    <property type="match status" value="1"/>
</dbReference>
<evidence type="ECO:0000256" key="1">
    <source>
        <dbReference type="ARBA" id="ARBA00022553"/>
    </source>
</evidence>
<reference evidence="9 10" key="1">
    <citation type="submission" date="2020-03" db="EMBL/GenBank/DDBJ databases">
        <title>Draft Genome Sequence of Cudoniella acicularis.</title>
        <authorList>
            <person name="Buettner E."/>
            <person name="Kellner H."/>
        </authorList>
    </citation>
    <scope>NUCLEOTIDE SEQUENCE [LARGE SCALE GENOMIC DNA]</scope>
    <source>
        <strain evidence="9 10">DSM 108380</strain>
    </source>
</reference>
<feature type="compositionally biased region" description="Polar residues" evidence="7">
    <location>
        <begin position="827"/>
        <end position="841"/>
    </location>
</feature>
<dbReference type="InterPro" id="IPR043150">
    <property type="entry name" value="Phytochrome_PHY_sf"/>
</dbReference>
<organism evidence="9 10">
    <name type="scientific">Cudoniella acicularis</name>
    <dbReference type="NCBI Taxonomy" id="354080"/>
    <lineage>
        <taxon>Eukaryota</taxon>
        <taxon>Fungi</taxon>
        <taxon>Dikarya</taxon>
        <taxon>Ascomycota</taxon>
        <taxon>Pezizomycotina</taxon>
        <taxon>Leotiomycetes</taxon>
        <taxon>Helotiales</taxon>
        <taxon>Tricladiaceae</taxon>
        <taxon>Cudoniella</taxon>
    </lineage>
</organism>
<dbReference type="SUPFAM" id="SSF55785">
    <property type="entry name" value="PYP-like sensor domain (PAS domain)"/>
    <property type="match status" value="1"/>
</dbReference>
<dbReference type="OrthoDB" id="2015534at2759"/>
<dbReference type="GO" id="GO:0005524">
    <property type="term" value="F:ATP binding"/>
    <property type="evidence" value="ECO:0007669"/>
    <property type="project" value="UniProtKB-KW"/>
</dbReference>
<dbReference type="InterPro" id="IPR016132">
    <property type="entry name" value="Phyto_chromo_attachment"/>
</dbReference>
<keyword evidence="3" id="KW-0547">Nucleotide-binding</keyword>
<evidence type="ECO:0000313" key="10">
    <source>
        <dbReference type="Proteomes" id="UP000566819"/>
    </source>
</evidence>
<dbReference type="PROSITE" id="PS50046">
    <property type="entry name" value="PHYTOCHROME_2"/>
    <property type="match status" value="1"/>
</dbReference>
<dbReference type="Gene3D" id="3.30.565.10">
    <property type="entry name" value="Histidine kinase-like ATPase, C-terminal domain"/>
    <property type="match status" value="1"/>
</dbReference>
<accession>A0A8H4W1Q2</accession>
<dbReference type="Pfam" id="PF08446">
    <property type="entry name" value="PAS_2"/>
    <property type="match status" value="1"/>
</dbReference>
<name>A0A8H4W1Q2_9HELO</name>
<gene>
    <name evidence="9" type="ORF">G7Y89_g10359</name>
</gene>
<dbReference type="GO" id="GO:0003676">
    <property type="term" value="F:nucleic acid binding"/>
    <property type="evidence" value="ECO:0007669"/>
    <property type="project" value="InterPro"/>
</dbReference>
<proteinExistence type="predicted"/>
<evidence type="ECO:0000313" key="9">
    <source>
        <dbReference type="EMBL" id="KAF4627794.1"/>
    </source>
</evidence>
<dbReference type="Gene3D" id="3.30.450.20">
    <property type="entry name" value="PAS domain"/>
    <property type="match status" value="1"/>
</dbReference>
<dbReference type="InterPro" id="IPR029016">
    <property type="entry name" value="GAF-like_dom_sf"/>
</dbReference>
<dbReference type="InterPro" id="IPR013654">
    <property type="entry name" value="PAS_2"/>
</dbReference>
<keyword evidence="6" id="KW-0902">Two-component regulatory system</keyword>
<comment type="caution">
    <text evidence="9">The sequence shown here is derived from an EMBL/GenBank/DDBJ whole genome shotgun (WGS) entry which is preliminary data.</text>
</comment>
<dbReference type="SUPFAM" id="SSF55781">
    <property type="entry name" value="GAF domain-like"/>
    <property type="match status" value="2"/>
</dbReference>
<dbReference type="InterPro" id="IPR036397">
    <property type="entry name" value="RNaseH_sf"/>
</dbReference>
<dbReference type="AlphaFoldDB" id="A0A8H4W1Q2"/>
<dbReference type="InterPro" id="IPR035965">
    <property type="entry name" value="PAS-like_dom_sf"/>
</dbReference>
<dbReference type="Gene3D" id="3.30.450.40">
    <property type="match status" value="1"/>
</dbReference>
<dbReference type="InterPro" id="IPR036890">
    <property type="entry name" value="HATPase_C_sf"/>
</dbReference>
<dbReference type="Proteomes" id="UP000566819">
    <property type="component" value="Unassembled WGS sequence"/>
</dbReference>
<feature type="region of interest" description="Disordered" evidence="7">
    <location>
        <begin position="822"/>
        <end position="860"/>
    </location>
</feature>
<dbReference type="GO" id="GO:0016301">
    <property type="term" value="F:kinase activity"/>
    <property type="evidence" value="ECO:0007669"/>
    <property type="project" value="UniProtKB-KW"/>
</dbReference>
<evidence type="ECO:0000256" key="3">
    <source>
        <dbReference type="ARBA" id="ARBA00022741"/>
    </source>
</evidence>